<keyword evidence="7 12" id="KW-0812">Transmembrane</keyword>
<comment type="subcellular location">
    <subcellularLocation>
        <location evidence="1">Cell membrane</location>
        <topology evidence="1">Multi-pass membrane protein</topology>
    </subcellularLocation>
</comment>
<dbReference type="PANTHER" id="PTHR30561">
    <property type="entry name" value="SMR FAMILY PROTON-DEPENDENT DRUG EFFLUX TRANSPORTER SUGE"/>
    <property type="match status" value="1"/>
</dbReference>
<keyword evidence="3" id="KW-1003">Cell membrane</keyword>
<evidence type="ECO:0000256" key="5">
    <source>
        <dbReference type="ARBA" id="ARBA00022519"/>
    </source>
</evidence>
<evidence type="ECO:0000256" key="9">
    <source>
        <dbReference type="ARBA" id="ARBA00022989"/>
    </source>
</evidence>
<sequence>MTLLILLAALVFNLLAQATLKNGITDIRVDSFNFSLLFKVIASPMIWGGGILYGFSFLFYIFALSRGELSRISPISQALTTIGVVLIAVIFFQEPLTQMKILGLLLLIAGTIIISL</sequence>
<evidence type="ECO:0000259" key="13">
    <source>
        <dbReference type="Pfam" id="PF00892"/>
    </source>
</evidence>
<accession>A0A430JAW7</accession>
<keyword evidence="5" id="KW-0997">Cell inner membrane</keyword>
<comment type="caution">
    <text evidence="14">The sequence shown here is derived from an EMBL/GenBank/DDBJ whole genome shotgun (WGS) entry which is preliminary data.</text>
</comment>
<dbReference type="InterPro" id="IPR000390">
    <property type="entry name" value="Small_drug/metabolite_transptr"/>
</dbReference>
<keyword evidence="4" id="KW-0444">Lipid biosynthesis</keyword>
<feature type="domain" description="EamA" evidence="13">
    <location>
        <begin position="48"/>
        <end position="115"/>
    </location>
</feature>
<keyword evidence="10" id="KW-0443">Lipid metabolism</keyword>
<feature type="transmembrane region" description="Helical" evidence="12">
    <location>
        <begin position="98"/>
        <end position="115"/>
    </location>
</feature>
<name>A0A430JAW7_9BACL</name>
<evidence type="ECO:0000256" key="4">
    <source>
        <dbReference type="ARBA" id="ARBA00022516"/>
    </source>
</evidence>
<evidence type="ECO:0000256" key="3">
    <source>
        <dbReference type="ARBA" id="ARBA00022475"/>
    </source>
</evidence>
<protein>
    <recommendedName>
        <fullName evidence="13">EamA domain-containing protein</fullName>
    </recommendedName>
</protein>
<dbReference type="GO" id="GO:0022857">
    <property type="term" value="F:transmembrane transporter activity"/>
    <property type="evidence" value="ECO:0007669"/>
    <property type="project" value="InterPro"/>
</dbReference>
<keyword evidence="11 12" id="KW-0472">Membrane</keyword>
<evidence type="ECO:0000256" key="7">
    <source>
        <dbReference type="ARBA" id="ARBA00022692"/>
    </source>
</evidence>
<dbReference type="Proteomes" id="UP000276128">
    <property type="component" value="Unassembled WGS sequence"/>
</dbReference>
<dbReference type="OrthoDB" id="513492at2"/>
<dbReference type="SUPFAM" id="SSF103481">
    <property type="entry name" value="Multidrug resistance efflux transporter EmrE"/>
    <property type="match status" value="1"/>
</dbReference>
<feature type="transmembrane region" description="Helical" evidence="12">
    <location>
        <begin position="75"/>
        <end position="92"/>
    </location>
</feature>
<organism evidence="14 15">
    <name type="scientific">Paenibacillus whitsoniae</name>
    <dbReference type="NCBI Taxonomy" id="2496558"/>
    <lineage>
        <taxon>Bacteria</taxon>
        <taxon>Bacillati</taxon>
        <taxon>Bacillota</taxon>
        <taxon>Bacilli</taxon>
        <taxon>Bacillales</taxon>
        <taxon>Paenibacillaceae</taxon>
        <taxon>Paenibacillus</taxon>
    </lineage>
</organism>
<dbReference type="Pfam" id="PF00892">
    <property type="entry name" value="EamA"/>
    <property type="match status" value="1"/>
</dbReference>
<dbReference type="PANTHER" id="PTHR30561:SF9">
    <property type="entry name" value="4-AMINO-4-DEOXY-L-ARABINOSE-PHOSPHOUNDECAPRENOL FLIPPASE SUBUNIT ARNF-RELATED"/>
    <property type="match status" value="1"/>
</dbReference>
<proteinExistence type="inferred from homology"/>
<reference evidence="14 15" key="1">
    <citation type="submission" date="2018-12" db="EMBL/GenBank/DDBJ databases">
        <title>Bacillus ochoae sp. nov., Paenibacillus whitsoniae sp. nov., Paenibacillus spiritus sp. nov. Isolated from the Mars Exploration Rover during spacecraft assembly.</title>
        <authorList>
            <person name="Seuylemezian A."/>
            <person name="Vaishampayan P."/>
        </authorList>
    </citation>
    <scope>NUCLEOTIDE SEQUENCE [LARGE SCALE GENOMIC DNA]</scope>
    <source>
        <strain evidence="14 15">MER 54</strain>
    </source>
</reference>
<evidence type="ECO:0000313" key="14">
    <source>
        <dbReference type="EMBL" id="RTE08160.1"/>
    </source>
</evidence>
<keyword evidence="6" id="KW-0441">Lipid A biosynthesis</keyword>
<dbReference type="Gene3D" id="1.10.3730.20">
    <property type="match status" value="1"/>
</dbReference>
<dbReference type="InterPro" id="IPR037185">
    <property type="entry name" value="EmrE-like"/>
</dbReference>
<comment type="similarity">
    <text evidence="2">Belongs to the EamA transporter family.</text>
</comment>
<feature type="transmembrane region" description="Helical" evidence="12">
    <location>
        <begin position="40"/>
        <end position="63"/>
    </location>
</feature>
<dbReference type="RefSeq" id="WP_126142795.1">
    <property type="nucleotide sequence ID" value="NZ_RXHU01000056.1"/>
</dbReference>
<keyword evidence="15" id="KW-1185">Reference proteome</keyword>
<evidence type="ECO:0000256" key="8">
    <source>
        <dbReference type="ARBA" id="ARBA00022985"/>
    </source>
</evidence>
<dbReference type="GO" id="GO:0005886">
    <property type="term" value="C:plasma membrane"/>
    <property type="evidence" value="ECO:0007669"/>
    <property type="project" value="UniProtKB-SubCell"/>
</dbReference>
<evidence type="ECO:0000256" key="10">
    <source>
        <dbReference type="ARBA" id="ARBA00023098"/>
    </source>
</evidence>
<evidence type="ECO:0000256" key="12">
    <source>
        <dbReference type="SAM" id="Phobius"/>
    </source>
</evidence>
<dbReference type="GO" id="GO:0009103">
    <property type="term" value="P:lipopolysaccharide biosynthetic process"/>
    <property type="evidence" value="ECO:0007669"/>
    <property type="project" value="UniProtKB-KW"/>
</dbReference>
<evidence type="ECO:0000256" key="6">
    <source>
        <dbReference type="ARBA" id="ARBA00022556"/>
    </source>
</evidence>
<gene>
    <name evidence="14" type="ORF">EJQ19_18905</name>
</gene>
<dbReference type="InterPro" id="IPR000620">
    <property type="entry name" value="EamA_dom"/>
</dbReference>
<dbReference type="AlphaFoldDB" id="A0A430JAW7"/>
<keyword evidence="9 12" id="KW-1133">Transmembrane helix</keyword>
<evidence type="ECO:0000256" key="11">
    <source>
        <dbReference type="ARBA" id="ARBA00023136"/>
    </source>
</evidence>
<keyword evidence="8" id="KW-0448">Lipopolysaccharide biosynthesis</keyword>
<dbReference type="EMBL" id="RXHU01000056">
    <property type="protein sequence ID" value="RTE08160.1"/>
    <property type="molecule type" value="Genomic_DNA"/>
</dbReference>
<evidence type="ECO:0000256" key="2">
    <source>
        <dbReference type="ARBA" id="ARBA00007362"/>
    </source>
</evidence>
<evidence type="ECO:0000313" key="15">
    <source>
        <dbReference type="Proteomes" id="UP000276128"/>
    </source>
</evidence>
<evidence type="ECO:0000256" key="1">
    <source>
        <dbReference type="ARBA" id="ARBA00004651"/>
    </source>
</evidence>